<dbReference type="Pfam" id="PF24585">
    <property type="entry name" value="YunG"/>
    <property type="match status" value="1"/>
</dbReference>
<dbReference type="InterPro" id="IPR056238">
    <property type="entry name" value="YunG-like"/>
</dbReference>
<reference evidence="2" key="1">
    <citation type="journal article" date="2010" name="Nat. Biotechnol.">
        <title>Draft genome sequence of the oilseed species Ricinus communis.</title>
        <authorList>
            <person name="Chan A.P."/>
            <person name="Crabtree J."/>
            <person name="Zhao Q."/>
            <person name="Lorenzi H."/>
            <person name="Orvis J."/>
            <person name="Puiu D."/>
            <person name="Melake-Berhan A."/>
            <person name="Jones K.M."/>
            <person name="Redman J."/>
            <person name="Chen G."/>
            <person name="Cahoon E.B."/>
            <person name="Gedil M."/>
            <person name="Stanke M."/>
            <person name="Haas B.J."/>
            <person name="Wortman J.R."/>
            <person name="Fraser-Liggett C.M."/>
            <person name="Ravel J."/>
            <person name="Rabinowicz P.D."/>
        </authorList>
    </citation>
    <scope>NUCLEOTIDE SEQUENCE [LARGE SCALE GENOMIC DNA]</scope>
    <source>
        <strain evidence="2">cv. Hale</strain>
    </source>
</reference>
<proteinExistence type="predicted"/>
<name>B9THZ7_RICCO</name>
<gene>
    <name evidence="1" type="ORF">RCOM_1780450</name>
</gene>
<protein>
    <submittedName>
        <fullName evidence="1">Uncharacterized protein</fullName>
    </submittedName>
</protein>
<dbReference type="InParanoid" id="B9THZ7"/>
<dbReference type="Proteomes" id="UP000008311">
    <property type="component" value="Unassembled WGS sequence"/>
</dbReference>
<evidence type="ECO:0000313" key="1">
    <source>
        <dbReference type="EMBL" id="EEF24516.1"/>
    </source>
</evidence>
<organism evidence="1 2">
    <name type="scientific">Ricinus communis</name>
    <name type="common">Castor bean</name>
    <dbReference type="NCBI Taxonomy" id="3988"/>
    <lineage>
        <taxon>Eukaryota</taxon>
        <taxon>Viridiplantae</taxon>
        <taxon>Streptophyta</taxon>
        <taxon>Embryophyta</taxon>
        <taxon>Tracheophyta</taxon>
        <taxon>Spermatophyta</taxon>
        <taxon>Magnoliopsida</taxon>
        <taxon>eudicotyledons</taxon>
        <taxon>Gunneridae</taxon>
        <taxon>Pentapetalae</taxon>
        <taxon>rosids</taxon>
        <taxon>fabids</taxon>
        <taxon>Malpighiales</taxon>
        <taxon>Euphorbiaceae</taxon>
        <taxon>Acalyphoideae</taxon>
        <taxon>Acalypheae</taxon>
        <taxon>Ricinus</taxon>
    </lineage>
</organism>
<keyword evidence="2" id="KW-1185">Reference proteome</keyword>
<dbReference type="AlphaFoldDB" id="B9THZ7"/>
<dbReference type="EMBL" id="EQ982019">
    <property type="protein sequence ID" value="EEF24516.1"/>
    <property type="molecule type" value="Genomic_DNA"/>
</dbReference>
<sequence>MKERPQEFMLRLRDALTASWDKQTAYLAVEEIGNLALGQCYPTSRVVQHYYPEMEIIKGLVWNGKSHEVHFWNGLCIGDEWYHFDLTWQQFPPTSVVQEFAVIKREDLSDSEGTLKRCELLLKRVDDRLNAGGSATI</sequence>
<accession>B9THZ7</accession>
<evidence type="ECO:0000313" key="2">
    <source>
        <dbReference type="Proteomes" id="UP000008311"/>
    </source>
</evidence>